<accession>A0A0R0CSJ1</accession>
<evidence type="ECO:0000313" key="9">
    <source>
        <dbReference type="EMBL" id="KRG69426.1"/>
    </source>
</evidence>
<keyword evidence="6 7" id="KW-0472">Membrane</keyword>
<evidence type="ECO:0000256" key="5">
    <source>
        <dbReference type="ARBA" id="ARBA00022989"/>
    </source>
</evidence>
<dbReference type="EMBL" id="LDJJ01000017">
    <property type="protein sequence ID" value="KRG69426.1"/>
    <property type="molecule type" value="Genomic_DNA"/>
</dbReference>
<dbReference type="Pfam" id="PF02397">
    <property type="entry name" value="Bac_transf"/>
    <property type="match status" value="1"/>
</dbReference>
<comment type="subcellular location">
    <subcellularLocation>
        <location evidence="1">Membrane</location>
        <topology evidence="1">Multi-pass membrane protein</topology>
    </subcellularLocation>
</comment>
<gene>
    <name evidence="9" type="ORF">ABB27_06105</name>
</gene>
<evidence type="ECO:0000256" key="1">
    <source>
        <dbReference type="ARBA" id="ARBA00004141"/>
    </source>
</evidence>
<dbReference type="NCBIfam" id="TIGR03023">
    <property type="entry name" value="WcaJ_sugtrans"/>
    <property type="match status" value="1"/>
</dbReference>
<feature type="transmembrane region" description="Helical" evidence="7">
    <location>
        <begin position="52"/>
        <end position="73"/>
    </location>
</feature>
<dbReference type="AlphaFoldDB" id="A0A0R0CSJ1"/>
<feature type="transmembrane region" description="Helical" evidence="7">
    <location>
        <begin position="120"/>
        <end position="141"/>
    </location>
</feature>
<feature type="transmembrane region" description="Helical" evidence="7">
    <location>
        <begin position="85"/>
        <end position="108"/>
    </location>
</feature>
<dbReference type="PANTHER" id="PTHR30576">
    <property type="entry name" value="COLANIC BIOSYNTHESIS UDP-GLUCOSE LIPID CARRIER TRANSFERASE"/>
    <property type="match status" value="1"/>
</dbReference>
<organism evidence="9 10">
    <name type="scientific">Stenotrophomonas terrae</name>
    <dbReference type="NCBI Taxonomy" id="405446"/>
    <lineage>
        <taxon>Bacteria</taxon>
        <taxon>Pseudomonadati</taxon>
        <taxon>Pseudomonadota</taxon>
        <taxon>Gammaproteobacteria</taxon>
        <taxon>Lysobacterales</taxon>
        <taxon>Lysobacteraceae</taxon>
        <taxon>Stenotrophomonas</taxon>
    </lineage>
</organism>
<evidence type="ECO:0000259" key="8">
    <source>
        <dbReference type="Pfam" id="PF02397"/>
    </source>
</evidence>
<feature type="transmembrane region" description="Helical" evidence="7">
    <location>
        <begin position="27"/>
        <end position="46"/>
    </location>
</feature>
<feature type="transmembrane region" description="Helical" evidence="7">
    <location>
        <begin position="290"/>
        <end position="311"/>
    </location>
</feature>
<dbReference type="NCBIfam" id="TIGR03025">
    <property type="entry name" value="EPS_sugtrans"/>
    <property type="match status" value="1"/>
</dbReference>
<keyword evidence="4 7" id="KW-0812">Transmembrane</keyword>
<protein>
    <submittedName>
        <fullName evidence="9">Capsular biosynthesis protein</fullName>
    </submittedName>
</protein>
<evidence type="ECO:0000313" key="10">
    <source>
        <dbReference type="Proteomes" id="UP000051863"/>
    </source>
</evidence>
<evidence type="ECO:0000256" key="4">
    <source>
        <dbReference type="ARBA" id="ARBA00022692"/>
    </source>
</evidence>
<evidence type="ECO:0000256" key="2">
    <source>
        <dbReference type="ARBA" id="ARBA00006464"/>
    </source>
</evidence>
<evidence type="ECO:0000256" key="6">
    <source>
        <dbReference type="ARBA" id="ARBA00023136"/>
    </source>
</evidence>
<keyword evidence="3" id="KW-0808">Transferase</keyword>
<dbReference type="PATRIC" id="fig|405446.3.peg.550"/>
<evidence type="ECO:0000256" key="3">
    <source>
        <dbReference type="ARBA" id="ARBA00022679"/>
    </source>
</evidence>
<dbReference type="Proteomes" id="UP000051863">
    <property type="component" value="Unassembled WGS sequence"/>
</dbReference>
<evidence type="ECO:0000256" key="7">
    <source>
        <dbReference type="SAM" id="Phobius"/>
    </source>
</evidence>
<dbReference type="Gene3D" id="3.40.50.720">
    <property type="entry name" value="NAD(P)-binding Rossmann-like Domain"/>
    <property type="match status" value="1"/>
</dbReference>
<dbReference type="InterPro" id="IPR017473">
    <property type="entry name" value="Undecaprenyl-P_gluc_Ptfrase"/>
</dbReference>
<feature type="domain" description="Bacterial sugar transferase" evidence="8">
    <location>
        <begin position="285"/>
        <end position="473"/>
    </location>
</feature>
<proteinExistence type="inferred from homology"/>
<reference evidence="9 10" key="1">
    <citation type="submission" date="2015-05" db="EMBL/GenBank/DDBJ databases">
        <title>Genome sequencing and analysis of members of genus Stenotrophomonas.</title>
        <authorList>
            <person name="Patil P.P."/>
            <person name="Midha S."/>
            <person name="Patil P.B."/>
        </authorList>
    </citation>
    <scope>NUCLEOTIDE SEQUENCE [LARGE SCALE GENOMIC DNA]</scope>
    <source>
        <strain evidence="9 10">DSM 18941</strain>
    </source>
</reference>
<dbReference type="PANTHER" id="PTHR30576:SF0">
    <property type="entry name" value="UNDECAPRENYL-PHOSPHATE N-ACETYLGALACTOSAMINYL 1-PHOSPHATE TRANSFERASE-RELATED"/>
    <property type="match status" value="1"/>
</dbReference>
<dbReference type="InterPro" id="IPR003362">
    <property type="entry name" value="Bact_transf"/>
</dbReference>
<dbReference type="InterPro" id="IPR017475">
    <property type="entry name" value="EPS_sugar_tfrase"/>
</dbReference>
<dbReference type="GO" id="GO:0016780">
    <property type="term" value="F:phosphotransferase activity, for other substituted phosphate groups"/>
    <property type="evidence" value="ECO:0007669"/>
    <property type="project" value="TreeGrafter"/>
</dbReference>
<comment type="similarity">
    <text evidence="2">Belongs to the bacterial sugar transferase family.</text>
</comment>
<keyword evidence="10" id="KW-1185">Reference proteome</keyword>
<comment type="caution">
    <text evidence="9">The sequence shown here is derived from an EMBL/GenBank/DDBJ whole genome shotgun (WGS) entry which is preliminary data.</text>
</comment>
<dbReference type="OrthoDB" id="9808602at2"/>
<sequence>MRLPFSDALFANTRPIVMRWSRLMARIFHFCAAASPAALVLLLMGVHDGALIRTYGVLALLAGLLTVLVFTAFGMYGREMFSNRVLIRSTIVAWSASFGLVLMLHTLFRVIAYLPVKMALLWYLTTLLLLVLGRLLMLAFFQRRIRDGHFVGRSVILGATENGGRLAQHMQQNVDIASGLLGFIDDRSPERISSHLRPQLIGNFTLLEQLIRNNEVDQVLMALPAVAEGRNHHYVELLSKMPVQVFLVPEMQAFNFALPRVADISDVPMLVVSEPPLKGWAPAYKRAEDIILAGLALLLLSPLMLLVAVAIKFDSRGPVLFRQRRYGYNHQLIEVYKFRSMFHDQRDMDAQTQTRAGDPRVTRVGRFIRKSSIDELPQLFNVLAGSMSMVGPRPHATATKAADVLFEEAVANYVARHKVKPGITGLAQVHGYRGETDTVEKLQKRVEYDLAYIENWSLGLDAFILLRTLPAVLSMKAAY</sequence>
<dbReference type="GO" id="GO:0016020">
    <property type="term" value="C:membrane"/>
    <property type="evidence" value="ECO:0007669"/>
    <property type="project" value="UniProtKB-SubCell"/>
</dbReference>
<name>A0A0R0CSJ1_9GAMM</name>
<dbReference type="Pfam" id="PF13727">
    <property type="entry name" value="CoA_binding_3"/>
    <property type="match status" value="1"/>
</dbReference>
<keyword evidence="5 7" id="KW-1133">Transmembrane helix</keyword>